<accession>A0A6J4KKX9</accession>
<dbReference type="PANTHER" id="PTHR43245">
    <property type="entry name" value="BIFUNCTIONAL POLYMYXIN RESISTANCE PROTEIN ARNA"/>
    <property type="match status" value="1"/>
</dbReference>
<dbReference type="InterPro" id="IPR050177">
    <property type="entry name" value="Lipid_A_modif_metabolic_enz"/>
</dbReference>
<evidence type="ECO:0000313" key="2">
    <source>
        <dbReference type="EMBL" id="CAA9306298.1"/>
    </source>
</evidence>
<dbReference type="Gene3D" id="3.40.50.720">
    <property type="entry name" value="NAD(P)-binding Rossmann-like Domain"/>
    <property type="match status" value="1"/>
</dbReference>
<protein>
    <submittedName>
        <fullName evidence="2">UDP-glucose 4-epimerase</fullName>
        <ecNumber evidence="2">5.1.3.2</ecNumber>
    </submittedName>
</protein>
<dbReference type="SUPFAM" id="SSF51735">
    <property type="entry name" value="NAD(P)-binding Rossmann-fold domains"/>
    <property type="match status" value="1"/>
</dbReference>
<reference evidence="2" key="1">
    <citation type="submission" date="2020-02" db="EMBL/GenBank/DDBJ databases">
        <authorList>
            <person name="Meier V. D."/>
        </authorList>
    </citation>
    <scope>NUCLEOTIDE SEQUENCE</scope>
    <source>
        <strain evidence="2">AVDCRST_MAG77</strain>
    </source>
</reference>
<gene>
    <name evidence="2" type="ORF">AVDCRST_MAG77-6110</name>
</gene>
<dbReference type="Pfam" id="PF01370">
    <property type="entry name" value="Epimerase"/>
    <property type="match status" value="1"/>
</dbReference>
<name>A0A6J4KKX9_9CHLR</name>
<sequence>MKILVTGGAGNIGAHVCEELGKHGHHVVSFDRQRGGEGRGHRVAGVTYRIGDHEDLGQFCEVASGMDAIAHLSAIPAPRTYPNATVFRTNVMGAFNTHEAAVIAGVPYVVSTSSGSAFGFAWWHRPFYPKYLPMDEDHPDLAQDAYGLSKMVGETIAHGFNRRCDLRVCVIRPPWVVQPDQYETAVRTRLTAQPQDWAGSLYCYVDVRDLATAFRLALEAPPETVQDEVFNVLADDALATEPLSQLLPRLDPAFADLAAGLTGTQPMVSAERIQRVLGWRPQHSWRQYLRL</sequence>
<dbReference type="EC" id="5.1.3.2" evidence="2"/>
<keyword evidence="2" id="KW-0413">Isomerase</keyword>
<dbReference type="InterPro" id="IPR036291">
    <property type="entry name" value="NAD(P)-bd_dom_sf"/>
</dbReference>
<feature type="domain" description="NAD-dependent epimerase/dehydratase" evidence="1">
    <location>
        <begin position="3"/>
        <end position="232"/>
    </location>
</feature>
<dbReference type="GO" id="GO:0003978">
    <property type="term" value="F:UDP-glucose 4-epimerase activity"/>
    <property type="evidence" value="ECO:0007669"/>
    <property type="project" value="UniProtKB-EC"/>
</dbReference>
<dbReference type="InterPro" id="IPR001509">
    <property type="entry name" value="Epimerase_deHydtase"/>
</dbReference>
<evidence type="ECO:0000259" key="1">
    <source>
        <dbReference type="Pfam" id="PF01370"/>
    </source>
</evidence>
<proteinExistence type="predicted"/>
<dbReference type="AlphaFoldDB" id="A0A6J4KKX9"/>
<organism evidence="2">
    <name type="scientific">uncultured Chloroflexota bacterium</name>
    <dbReference type="NCBI Taxonomy" id="166587"/>
    <lineage>
        <taxon>Bacteria</taxon>
        <taxon>Bacillati</taxon>
        <taxon>Chloroflexota</taxon>
        <taxon>environmental samples</taxon>
    </lineage>
</organism>
<dbReference type="EMBL" id="CADCTC010000318">
    <property type="protein sequence ID" value="CAA9306298.1"/>
    <property type="molecule type" value="Genomic_DNA"/>
</dbReference>